<dbReference type="InterPro" id="IPR019805">
    <property type="entry name" value="Heat_shock_protein_90_CS"/>
</dbReference>
<feature type="coiled-coil region" evidence="7">
    <location>
        <begin position="766"/>
        <end position="807"/>
    </location>
</feature>
<feature type="compositionally biased region" description="Polar residues" evidence="8">
    <location>
        <begin position="552"/>
        <end position="562"/>
    </location>
</feature>
<keyword evidence="6" id="KW-0143">Chaperone</keyword>
<dbReference type="GO" id="GO:0016887">
    <property type="term" value="F:ATP hydrolysis activity"/>
    <property type="evidence" value="ECO:0007669"/>
    <property type="project" value="InterPro"/>
</dbReference>
<dbReference type="FunFam" id="1.20.120.790:FF:000001">
    <property type="entry name" value="Heat shock protein 90 alpha"/>
    <property type="match status" value="1"/>
</dbReference>
<evidence type="ECO:0000313" key="10">
    <source>
        <dbReference type="EMBL" id="KAF7777569.1"/>
    </source>
</evidence>
<feature type="coiled-coil region" evidence="7">
    <location>
        <begin position="833"/>
        <end position="867"/>
    </location>
</feature>
<keyword evidence="4" id="KW-0547">Nucleotide-binding</keyword>
<dbReference type="PROSITE" id="PS00298">
    <property type="entry name" value="HSP90"/>
    <property type="match status" value="1"/>
</dbReference>
<evidence type="ECO:0000256" key="6">
    <source>
        <dbReference type="ARBA" id="ARBA00023186"/>
    </source>
</evidence>
<comment type="caution">
    <text evidence="10">The sequence shown here is derived from an EMBL/GenBank/DDBJ whole genome shotgun (WGS) entry which is preliminary data.</text>
</comment>
<dbReference type="InterPro" id="IPR037196">
    <property type="entry name" value="HSP90_C"/>
</dbReference>
<dbReference type="SUPFAM" id="SSF110942">
    <property type="entry name" value="HSP90 C-terminal domain"/>
    <property type="match status" value="1"/>
</dbReference>
<dbReference type="Pfam" id="PF00183">
    <property type="entry name" value="HSP90"/>
    <property type="match status" value="1"/>
</dbReference>
<dbReference type="GO" id="GO:0005524">
    <property type="term" value="F:ATP binding"/>
    <property type="evidence" value="ECO:0007669"/>
    <property type="project" value="UniProtKB-KW"/>
</dbReference>
<evidence type="ECO:0000256" key="1">
    <source>
        <dbReference type="ARBA" id="ARBA00004496"/>
    </source>
</evidence>
<dbReference type="InterPro" id="IPR003594">
    <property type="entry name" value="HATPase_dom"/>
</dbReference>
<dbReference type="FunFam" id="3.40.50.11260:FF:000001">
    <property type="entry name" value="Heat shock protein 90 alpha"/>
    <property type="match status" value="1"/>
</dbReference>
<proteinExistence type="inferred from homology"/>
<dbReference type="FunFam" id="3.30.565.10:FF:000001">
    <property type="entry name" value="Heat shock protein HSP 90-alpha"/>
    <property type="match status" value="1"/>
</dbReference>
<dbReference type="Gene3D" id="3.30.565.10">
    <property type="entry name" value="Histidine kinase-like ATPase, C-terminal domain"/>
    <property type="match status" value="1"/>
</dbReference>
<evidence type="ECO:0000313" key="11">
    <source>
        <dbReference type="Proteomes" id="UP000629468"/>
    </source>
</evidence>
<dbReference type="Proteomes" id="UP000629468">
    <property type="component" value="Unassembled WGS sequence"/>
</dbReference>
<dbReference type="SMART" id="SM00387">
    <property type="entry name" value="HATPase_c"/>
    <property type="match status" value="1"/>
</dbReference>
<dbReference type="PRINTS" id="PR00775">
    <property type="entry name" value="HEATSHOCK90"/>
</dbReference>
<feature type="compositionally biased region" description="Acidic residues" evidence="8">
    <location>
        <begin position="1095"/>
        <end position="1106"/>
    </location>
</feature>
<protein>
    <recommendedName>
        <fullName evidence="9">Histidine kinase/HSP90-like ATPase domain-containing protein</fullName>
    </recommendedName>
</protein>
<dbReference type="GO" id="GO:0051082">
    <property type="term" value="F:unfolded protein binding"/>
    <property type="evidence" value="ECO:0007669"/>
    <property type="project" value="InterPro"/>
</dbReference>
<dbReference type="Pfam" id="PF13589">
    <property type="entry name" value="HATPase_c_3"/>
    <property type="match status" value="1"/>
</dbReference>
<feature type="coiled-coil region" evidence="7">
    <location>
        <begin position="623"/>
        <end position="689"/>
    </location>
</feature>
<dbReference type="GO" id="GO:0005737">
    <property type="term" value="C:cytoplasm"/>
    <property type="evidence" value="ECO:0007669"/>
    <property type="project" value="UniProtKB-SubCell"/>
</dbReference>
<evidence type="ECO:0000256" key="2">
    <source>
        <dbReference type="ARBA" id="ARBA00008239"/>
    </source>
</evidence>
<dbReference type="GO" id="GO:0140662">
    <property type="term" value="F:ATP-dependent protein folding chaperone"/>
    <property type="evidence" value="ECO:0007669"/>
    <property type="project" value="InterPro"/>
</dbReference>
<comment type="subcellular location">
    <subcellularLocation>
        <location evidence="1">Cytoplasm</location>
    </subcellularLocation>
</comment>
<dbReference type="FunFam" id="3.30.230.80:FF:000001">
    <property type="entry name" value="Heat shock protein 90 alpha"/>
    <property type="match status" value="1"/>
</dbReference>
<evidence type="ECO:0000256" key="3">
    <source>
        <dbReference type="ARBA" id="ARBA00022490"/>
    </source>
</evidence>
<dbReference type="PANTHER" id="PTHR11528">
    <property type="entry name" value="HEAT SHOCK PROTEIN 90 FAMILY MEMBER"/>
    <property type="match status" value="1"/>
</dbReference>
<comment type="similarity">
    <text evidence="2">Belongs to the heat shock protein 90 family.</text>
</comment>
<dbReference type="InterPro" id="IPR020568">
    <property type="entry name" value="Ribosomal_Su5_D2-typ_SF"/>
</dbReference>
<keyword evidence="3" id="KW-0963">Cytoplasm</keyword>
<evidence type="ECO:0000256" key="4">
    <source>
        <dbReference type="ARBA" id="ARBA00022741"/>
    </source>
</evidence>
<gene>
    <name evidence="10" type="ORF">Agabi119p4_3641</name>
</gene>
<feature type="region of interest" description="Disordered" evidence="8">
    <location>
        <begin position="551"/>
        <end position="574"/>
    </location>
</feature>
<evidence type="ECO:0000256" key="7">
    <source>
        <dbReference type="SAM" id="Coils"/>
    </source>
</evidence>
<dbReference type="SUPFAM" id="SSF55874">
    <property type="entry name" value="ATPase domain of HSP90 chaperone/DNA topoisomerase II/histidine kinase"/>
    <property type="match status" value="1"/>
</dbReference>
<keyword evidence="7" id="KW-0175">Coiled coil</keyword>
<dbReference type="NCBIfam" id="NF003555">
    <property type="entry name" value="PRK05218.1"/>
    <property type="match status" value="1"/>
</dbReference>
<dbReference type="SUPFAM" id="SSF54211">
    <property type="entry name" value="Ribosomal protein S5 domain 2-like"/>
    <property type="match status" value="1"/>
</dbReference>
<sequence length="1580" mass="181689">MQVSLARQIRTVLDGASDALSLDELLVLVDDFVVECSSSEEPHVLILYLEDDLQATHHQVVDYSDLRQAEIFLTILHRLSPVIPSTSIIAWFEIVFRPALREPKLATVYINLAKELIIKALKSDNDVYADKIENYAERVAGFRKRLFDYYLLDVFNENSVDDVLEWAGMDETEQRERACWKDNLEDILIKYGQEHPEELFTEILTRFANPSARLQLFTLLNALSSQPSYNDVAQVLSKHVLLRHILLSISLDNSATVCSAGLTFLVKSLPYIAVYDRERLRFFIPRLLGSLARVLTWKERYPTFNGADNDPPDQQLERELVEITHKRLHVRPDFKWQRLEMTFSGITSHIPDPRPFFSMLYYLYPSNVLKFLRGPVEYLISYNLDSPYMEGWNQALDEDEIRRKSENLLREHICHPLLIWKDGSSELSISEFWAGYPIQRIATEAMMMDVRKLAAGLREKYGYATSIDVPLSVGEEQSKETDLLVSGREIDQLPQQDNPPKQFNNRSRFISPIDLSKGKVVISLAEMEHTTNALRTNIDVDVETSDVRRIGNLTSRPSSPSKAQRLEPQAGDEDAAQMSVVAQAISASQREILLLRNELNFELWIQRENVKHIGRLYQDRILMRSAEAERQGLYNKLRKYRSQVKALEDELRQHKEQASSARNKYAEWNAELQKKLKELREEKKTWMSESATLRGAEKKAMALFAAQAKLLAGAANHVIELQTRQKENQHKIDRLRDYERQIEQHIKIQKLWDEDYAKFNARDEEVATMRNEMQQLRLLLQSYEKTQEKLEEDARTYRRQLQTSEAKLALSNKKAERRTLFSEQDLRAFVAEKVSLKENNTKLLEENAELRDEMEELRAMVELLKAQHMGKQGIVSRKKMSAPESFGFQAEISQLLDLIINTFYSNKEIFLREIISNSSDALDKIRYASLTDPSALDSERDLYIRITPDKENKILTIRDTGIGMTKADLVNNLGTIAKSGTKGFMEALNAGADISMIGQFGVGFYSAYLVAERVQVISKHNDDEQYIWESAAGGTFTIALDTVNPPLGRGSEVRLYLKEDQYEYLEEKRIKDIVKKHSEFISYPIQLAVTKEVEKEVEDEEEVKEEDGEKSKIEEVDEEEENGEKKKKKTIKEKEVTNEELNKTKPIWTRNPQEITTEEYASFYKSLTNDWEDHLAVKHFSVEGQLEFKAILFIPKRAPFDLFESKKKRNNIKLYVRRVFIMDDCDELIPEYLNFVKGIVDSEDLPLNISRETLQQNKILKVIRKNIVKKTLDLITEISEDKDNFAKFYEAFGKNLKLGIHEDAQNRSKLAEFLRFYSTKALDDQISLKDYITRMPEVQKSIYYLTGESLAATKDSPFLEVLKRKGFEVLLLVDPIDEYAITQLKEFDGKKLVCVSKEGLELEETEEEKASREAEVKEYTELCSTVKDALGDRVEKVVVSNRITDSPCVLVTGQFGWSSNMERIMKAQALRDSSMSSYMASKKTLELNPNNAIVKELKNKVMEDKADKSVRDLTFLLFETALLTSGFSLDDPTSFAKRIYRMISLGLDVDEDEVPPALESTTAAPAAEATASASAMEEID</sequence>
<reference evidence="10 11" key="1">
    <citation type="journal article" name="Sci. Rep.">
        <title>Telomere-to-telomere assembled and centromere annotated genomes of the two main subspecies of the button mushroom Agaricus bisporus reveal especially polymorphic chromosome ends.</title>
        <authorList>
            <person name="Sonnenberg A.S.M."/>
            <person name="Sedaghat-Telgerd N."/>
            <person name="Lavrijssen B."/>
            <person name="Ohm R.A."/>
            <person name="Hendrickx P.M."/>
            <person name="Scholtmeijer K."/>
            <person name="Baars J.J.P."/>
            <person name="van Peer A."/>
        </authorList>
    </citation>
    <scope>NUCLEOTIDE SEQUENCE [LARGE SCALE GENOMIC DNA]</scope>
    <source>
        <strain evidence="10 11">H119_p4</strain>
    </source>
</reference>
<keyword evidence="5" id="KW-0067">ATP-binding</keyword>
<feature type="region of interest" description="Disordered" evidence="8">
    <location>
        <begin position="1558"/>
        <end position="1580"/>
    </location>
</feature>
<organism evidence="10 11">
    <name type="scientific">Agaricus bisporus var. burnettii</name>
    <dbReference type="NCBI Taxonomy" id="192524"/>
    <lineage>
        <taxon>Eukaryota</taxon>
        <taxon>Fungi</taxon>
        <taxon>Dikarya</taxon>
        <taxon>Basidiomycota</taxon>
        <taxon>Agaricomycotina</taxon>
        <taxon>Agaricomycetes</taxon>
        <taxon>Agaricomycetidae</taxon>
        <taxon>Agaricales</taxon>
        <taxon>Agaricineae</taxon>
        <taxon>Agaricaceae</taxon>
        <taxon>Agaricus</taxon>
    </lineage>
</organism>
<dbReference type="InterPro" id="IPR036890">
    <property type="entry name" value="HATPase_C_sf"/>
</dbReference>
<dbReference type="Gene3D" id="3.40.50.11260">
    <property type="match status" value="1"/>
</dbReference>
<dbReference type="InterPro" id="IPR001404">
    <property type="entry name" value="Hsp90_fam"/>
</dbReference>
<evidence type="ECO:0000259" key="9">
    <source>
        <dbReference type="SMART" id="SM00387"/>
    </source>
</evidence>
<dbReference type="Gene3D" id="1.20.120.790">
    <property type="entry name" value="Heat shock protein 90, C-terminal domain"/>
    <property type="match status" value="1"/>
</dbReference>
<dbReference type="EMBL" id="JABXXO010000005">
    <property type="protein sequence ID" value="KAF7777569.1"/>
    <property type="molecule type" value="Genomic_DNA"/>
</dbReference>
<dbReference type="Gene3D" id="3.30.230.80">
    <property type="match status" value="1"/>
</dbReference>
<accession>A0A8H7F534</accession>
<dbReference type="CDD" id="cd16927">
    <property type="entry name" value="HATPase_Hsp90-like"/>
    <property type="match status" value="1"/>
</dbReference>
<feature type="domain" description="Histidine kinase/HSP90-like ATPase" evidence="9">
    <location>
        <begin position="906"/>
        <end position="1044"/>
    </location>
</feature>
<evidence type="ECO:0000256" key="8">
    <source>
        <dbReference type="SAM" id="MobiDB-lite"/>
    </source>
</evidence>
<feature type="region of interest" description="Disordered" evidence="8">
    <location>
        <begin position="1094"/>
        <end position="1131"/>
    </location>
</feature>
<evidence type="ECO:0000256" key="5">
    <source>
        <dbReference type="ARBA" id="ARBA00022840"/>
    </source>
</evidence>
<dbReference type="HAMAP" id="MF_00505">
    <property type="entry name" value="HSP90"/>
    <property type="match status" value="1"/>
</dbReference>
<dbReference type="InterPro" id="IPR020575">
    <property type="entry name" value="Hsp90_N"/>
</dbReference>
<name>A0A8H7F534_AGABI</name>